<evidence type="ECO:0000256" key="12">
    <source>
        <dbReference type="ARBA" id="ARBA00023251"/>
    </source>
</evidence>
<comment type="catalytic activity">
    <reaction evidence="1">
        <text>a beta-lactam + H2O = a substituted beta-amino acid</text>
        <dbReference type="Rhea" id="RHEA:20401"/>
        <dbReference type="ChEBI" id="CHEBI:15377"/>
        <dbReference type="ChEBI" id="CHEBI:35627"/>
        <dbReference type="ChEBI" id="CHEBI:140347"/>
        <dbReference type="EC" id="3.5.2.6"/>
    </reaction>
</comment>
<dbReference type="InterPro" id="IPR050855">
    <property type="entry name" value="NDM-1-like"/>
</dbReference>
<evidence type="ECO:0000256" key="13">
    <source>
        <dbReference type="SAM" id="SignalP"/>
    </source>
</evidence>
<keyword evidence="8 13" id="KW-0732">Signal</keyword>
<keyword evidence="7" id="KW-0479">Metal-binding</keyword>
<dbReference type="SUPFAM" id="SSF56281">
    <property type="entry name" value="Metallo-hydrolase/oxidoreductase"/>
    <property type="match status" value="1"/>
</dbReference>
<dbReference type="EC" id="3.5.2.6" evidence="6"/>
<evidence type="ECO:0000313" key="17">
    <source>
        <dbReference type="Proteomes" id="UP000198717"/>
    </source>
</evidence>
<dbReference type="Pfam" id="PF00753">
    <property type="entry name" value="Lactamase_B"/>
    <property type="match status" value="1"/>
</dbReference>
<accession>A0A511H8W9</accession>
<keyword evidence="12" id="KW-0046">Antibiotic resistance</keyword>
<keyword evidence="17" id="KW-1185">Reference proteome</keyword>
<keyword evidence="11" id="KW-0862">Zinc</keyword>
<dbReference type="SMART" id="SM00849">
    <property type="entry name" value="Lactamase_B"/>
    <property type="match status" value="1"/>
</dbReference>
<evidence type="ECO:0000256" key="3">
    <source>
        <dbReference type="ARBA" id="ARBA00004418"/>
    </source>
</evidence>
<evidence type="ECO:0000256" key="1">
    <source>
        <dbReference type="ARBA" id="ARBA00001526"/>
    </source>
</evidence>
<protein>
    <recommendedName>
        <fullName evidence="6">beta-lactamase</fullName>
        <ecNumber evidence="6">3.5.2.6</ecNumber>
    </recommendedName>
</protein>
<dbReference type="PANTHER" id="PTHR42951:SF4">
    <property type="entry name" value="ACYL-COENZYME A THIOESTERASE MBLAC2"/>
    <property type="match status" value="1"/>
</dbReference>
<comment type="subcellular location">
    <subcellularLocation>
        <location evidence="3">Periplasm</location>
    </subcellularLocation>
</comment>
<dbReference type="Gene3D" id="3.60.15.10">
    <property type="entry name" value="Ribonuclease Z/Hydroxyacylglutathione hydrolase-like"/>
    <property type="match status" value="1"/>
</dbReference>
<reference evidence="15 18" key="2">
    <citation type="submission" date="2019-07" db="EMBL/GenBank/DDBJ databases">
        <title>Whole genome shotgun sequence of Myxococcus virescens NBRC 100334.</title>
        <authorList>
            <person name="Hosoyama A."/>
            <person name="Uohara A."/>
            <person name="Ohji S."/>
            <person name="Ichikawa N."/>
        </authorList>
    </citation>
    <scope>NUCLEOTIDE SEQUENCE [LARGE SCALE GENOMIC DNA]</scope>
    <source>
        <strain evidence="15 18">NBRC 100334</strain>
    </source>
</reference>
<dbReference type="EMBL" id="FNAJ01000001">
    <property type="protein sequence ID" value="SDD50846.1"/>
    <property type="molecule type" value="Genomic_DNA"/>
</dbReference>
<comment type="cofactor">
    <cofactor evidence="2">
        <name>Zn(2+)</name>
        <dbReference type="ChEBI" id="CHEBI:29105"/>
    </cofactor>
</comment>
<dbReference type="PANTHER" id="PTHR42951">
    <property type="entry name" value="METALLO-BETA-LACTAMASE DOMAIN-CONTAINING"/>
    <property type="match status" value="1"/>
</dbReference>
<dbReference type="EMBL" id="BJVY01000007">
    <property type="protein sequence ID" value="GEL69982.1"/>
    <property type="molecule type" value="Genomic_DNA"/>
</dbReference>
<comment type="subunit">
    <text evidence="5">Monomer.</text>
</comment>
<dbReference type="RefSeq" id="WP_090486656.1">
    <property type="nucleotide sequence ID" value="NZ_BJVY01000007.1"/>
</dbReference>
<dbReference type="InterPro" id="IPR058199">
    <property type="entry name" value="BlaB//VIM/IMP-1"/>
</dbReference>
<organism evidence="15 18">
    <name type="scientific">Myxococcus virescens</name>
    <dbReference type="NCBI Taxonomy" id="83456"/>
    <lineage>
        <taxon>Bacteria</taxon>
        <taxon>Pseudomonadati</taxon>
        <taxon>Myxococcota</taxon>
        <taxon>Myxococcia</taxon>
        <taxon>Myxococcales</taxon>
        <taxon>Cystobacterineae</taxon>
        <taxon>Myxococcaceae</taxon>
        <taxon>Myxococcus</taxon>
    </lineage>
</organism>
<dbReference type="PROSITE" id="PS51257">
    <property type="entry name" value="PROKAR_LIPOPROTEIN"/>
    <property type="match status" value="1"/>
</dbReference>
<dbReference type="NCBIfam" id="NF033088">
    <property type="entry name" value="bla_subclass_B1"/>
    <property type="match status" value="1"/>
</dbReference>
<evidence type="ECO:0000256" key="11">
    <source>
        <dbReference type="ARBA" id="ARBA00022833"/>
    </source>
</evidence>
<dbReference type="GO" id="GO:0017001">
    <property type="term" value="P:antibiotic catabolic process"/>
    <property type="evidence" value="ECO:0007669"/>
    <property type="project" value="UniProtKB-ARBA"/>
</dbReference>
<evidence type="ECO:0000256" key="6">
    <source>
        <dbReference type="ARBA" id="ARBA00012865"/>
    </source>
</evidence>
<dbReference type="Proteomes" id="UP000321224">
    <property type="component" value="Unassembled WGS sequence"/>
</dbReference>
<feature type="domain" description="Metallo-beta-lactamase" evidence="14">
    <location>
        <begin position="78"/>
        <end position="244"/>
    </location>
</feature>
<feature type="signal peptide" evidence="13">
    <location>
        <begin position="1"/>
        <end position="21"/>
    </location>
</feature>
<name>A0A511H8W9_9BACT</name>
<dbReference type="AlphaFoldDB" id="A0A511H8W9"/>
<comment type="similarity">
    <text evidence="4">Belongs to the metallo-beta-lactamase superfamily. Class-B beta-lactamase family.</text>
</comment>
<evidence type="ECO:0000313" key="18">
    <source>
        <dbReference type="Proteomes" id="UP000321224"/>
    </source>
</evidence>
<evidence type="ECO:0000256" key="5">
    <source>
        <dbReference type="ARBA" id="ARBA00011245"/>
    </source>
</evidence>
<evidence type="ECO:0000313" key="16">
    <source>
        <dbReference type="EMBL" id="SDD50846.1"/>
    </source>
</evidence>
<evidence type="ECO:0000256" key="4">
    <source>
        <dbReference type="ARBA" id="ARBA00005250"/>
    </source>
</evidence>
<dbReference type="InterPro" id="IPR036866">
    <property type="entry name" value="RibonucZ/Hydroxyglut_hydro"/>
</dbReference>
<keyword evidence="9" id="KW-0574">Periplasm</keyword>
<feature type="chain" id="PRO_5023135220" description="beta-lactamase" evidence="13">
    <location>
        <begin position="22"/>
        <end position="261"/>
    </location>
</feature>
<evidence type="ECO:0000256" key="7">
    <source>
        <dbReference type="ARBA" id="ARBA00022723"/>
    </source>
</evidence>
<evidence type="ECO:0000256" key="8">
    <source>
        <dbReference type="ARBA" id="ARBA00022729"/>
    </source>
</evidence>
<evidence type="ECO:0000313" key="15">
    <source>
        <dbReference type="EMBL" id="GEL69982.1"/>
    </source>
</evidence>
<keyword evidence="10" id="KW-0378">Hydrolase</keyword>
<dbReference type="Proteomes" id="UP000198717">
    <property type="component" value="Unassembled WGS sequence"/>
</dbReference>
<reference evidence="16 17" key="1">
    <citation type="submission" date="2016-10" db="EMBL/GenBank/DDBJ databases">
        <authorList>
            <person name="Varghese N."/>
            <person name="Submissions S."/>
        </authorList>
    </citation>
    <scope>NUCLEOTIDE SEQUENCE [LARGE SCALE GENOMIC DNA]</scope>
    <source>
        <strain evidence="16 17">DSM 2260</strain>
    </source>
</reference>
<evidence type="ECO:0000256" key="9">
    <source>
        <dbReference type="ARBA" id="ARBA00022764"/>
    </source>
</evidence>
<gene>
    <name evidence="15" type="primary">bla</name>
    <name evidence="15" type="ORF">MVI01_17660</name>
    <name evidence="16" type="ORF">SAMN04488504_1011188</name>
</gene>
<evidence type="ECO:0000259" key="14">
    <source>
        <dbReference type="SMART" id="SM00849"/>
    </source>
</evidence>
<evidence type="ECO:0000256" key="10">
    <source>
        <dbReference type="ARBA" id="ARBA00022801"/>
    </source>
</evidence>
<evidence type="ECO:0000256" key="2">
    <source>
        <dbReference type="ARBA" id="ARBA00001947"/>
    </source>
</evidence>
<comment type="caution">
    <text evidence="15">The sequence shown here is derived from an EMBL/GenBank/DDBJ whole genome shotgun (WGS) entry which is preliminary data.</text>
</comment>
<proteinExistence type="inferred from homology"/>
<sequence length="261" mass="27756">MTLLPPRWLCAGALLIPLSTACTRTTPAAAVERNIPVEAQSQGPDEYVLADDVSVRKLAPGVWLHVTVVTLKPFGRVSTNGLIIEDGETSLLVDTGWDARQGALLLDWARNTLRRPVRTAVVTHFHEDRLGGVPALVPHGIPVHGLEETARIATFLGLPGPTETFAEASTVGSLELFFPGAGHAKDNIVVWHRDSGVLFGGCFVKDGASTNLGNVADADVAAWPASLSRTRQRFPEARVVVPGHGQAGGPELLGHTEALLR</sequence>
<dbReference type="InterPro" id="IPR001279">
    <property type="entry name" value="Metallo-B-lactamas"/>
</dbReference>